<organism evidence="2 3">
    <name type="scientific">Sutcliffiella horikoshii</name>
    <dbReference type="NCBI Taxonomy" id="79883"/>
    <lineage>
        <taxon>Bacteria</taxon>
        <taxon>Bacillati</taxon>
        <taxon>Bacillota</taxon>
        <taxon>Bacilli</taxon>
        <taxon>Bacillales</taxon>
        <taxon>Bacillaceae</taxon>
        <taxon>Sutcliffiella</taxon>
    </lineage>
</organism>
<dbReference type="RefSeq" id="WP_148988757.1">
    <property type="nucleotide sequence ID" value="NZ_VTEV01000005.1"/>
</dbReference>
<dbReference type="Gene3D" id="2.60.120.40">
    <property type="match status" value="1"/>
</dbReference>
<sequence length="181" mass="20425">MKTYHYKNDSGTTFYPNQKKNSKDITINVKCGDSGRDRMNPAFRALKTDVQPLEANVSRKITFEKEQFDIGNIYNSTNSTFVPRESGVYYVAASFTFEPNENVPYRTRIDIVVNGVTVQVDNDYWNQLDNLNVVSVSGVLQLQAGDLVEIFGQSTTNGFIEPDVEIPNFAYSSNFDAFKVS</sequence>
<dbReference type="AlphaFoldDB" id="A0A5D4SW37"/>
<dbReference type="PROSITE" id="PS50871">
    <property type="entry name" value="C1Q"/>
    <property type="match status" value="1"/>
</dbReference>
<dbReference type="Proteomes" id="UP000322524">
    <property type="component" value="Unassembled WGS sequence"/>
</dbReference>
<reference evidence="2 3" key="1">
    <citation type="submission" date="2019-08" db="EMBL/GenBank/DDBJ databases">
        <title>Bacillus genomes from the desert of Cuatro Cienegas, Coahuila.</title>
        <authorList>
            <person name="Olmedo-Alvarez G."/>
        </authorList>
    </citation>
    <scope>NUCLEOTIDE SEQUENCE [LARGE SCALE GENOMIC DNA]</scope>
    <source>
        <strain evidence="2 3">CH28_1T</strain>
    </source>
</reference>
<name>A0A5D4SW37_9BACI</name>
<dbReference type="InterPro" id="IPR008983">
    <property type="entry name" value="Tumour_necrosis_fac-like_dom"/>
</dbReference>
<gene>
    <name evidence="2" type="ORF">FZC76_13815</name>
</gene>
<feature type="domain" description="C1q" evidence="1">
    <location>
        <begin position="36"/>
        <end position="181"/>
    </location>
</feature>
<comment type="caution">
    <text evidence="2">The sequence shown here is derived from an EMBL/GenBank/DDBJ whole genome shotgun (WGS) entry which is preliminary data.</text>
</comment>
<accession>A0A5D4SW37</accession>
<dbReference type="EMBL" id="VTEV01000005">
    <property type="protein sequence ID" value="TYS67647.1"/>
    <property type="molecule type" value="Genomic_DNA"/>
</dbReference>
<dbReference type="InterPro" id="IPR001073">
    <property type="entry name" value="C1q_dom"/>
</dbReference>
<dbReference type="SUPFAM" id="SSF49842">
    <property type="entry name" value="TNF-like"/>
    <property type="match status" value="1"/>
</dbReference>
<dbReference type="OrthoDB" id="2662674at2"/>
<evidence type="ECO:0000313" key="3">
    <source>
        <dbReference type="Proteomes" id="UP000322524"/>
    </source>
</evidence>
<protein>
    <recommendedName>
        <fullName evidence="1">C1q domain-containing protein</fullName>
    </recommendedName>
</protein>
<proteinExistence type="predicted"/>
<evidence type="ECO:0000313" key="2">
    <source>
        <dbReference type="EMBL" id="TYS67647.1"/>
    </source>
</evidence>
<dbReference type="Pfam" id="PF00386">
    <property type="entry name" value="C1q"/>
    <property type="match status" value="1"/>
</dbReference>
<evidence type="ECO:0000259" key="1">
    <source>
        <dbReference type="PROSITE" id="PS50871"/>
    </source>
</evidence>